<feature type="compositionally biased region" description="Basic and acidic residues" evidence="1">
    <location>
        <begin position="15"/>
        <end position="30"/>
    </location>
</feature>
<sequence>MSSLKDIAKGGWHPKGKDGGKESWRGDFKGIDQVAGWMGKKKTSDYGRAQEHTSTPLNQLKDPASFGPPPKRNTYGSSAAGGSTTQASPSSTIPGTRLTSSTGGLGSPLTREQLEEDRRLAAQRVESQRRIEEEPKHPTGPYRADTTGLSTAGLPPPPKFRGASSTSPEKGAVAKPPPPSLPPRLPPRQAAAPLSPPPAYSQQSGPENGVLNHGAVSRLGAAGVKVPALGIGASNSSASPPPPPGQSPTAGTNASQLSELQSRFSRLNSGSTSPSAATADSSAQGTTWAQKQAALKTASNFHKDPTSVSLSDARNAASTANNFRERHGEQIASGWRAASGLNQKYGISDRLSGGAAASSAGSPSSGPTGEHEQETGVVGASAAGKKKPPPPPPVKRVGLGGAGPSVPPPVPLASKPSVP</sequence>
<feature type="compositionally biased region" description="Polar residues" evidence="1">
    <location>
        <begin position="252"/>
        <end position="268"/>
    </location>
</feature>
<dbReference type="HOGENOM" id="CLU_036511_0_0_1"/>
<protein>
    <submittedName>
        <fullName evidence="2">Uncharacterized protein</fullName>
    </submittedName>
</protein>
<feature type="compositionally biased region" description="Low complexity" evidence="1">
    <location>
        <begin position="352"/>
        <end position="367"/>
    </location>
</feature>
<dbReference type="Proteomes" id="UP000053259">
    <property type="component" value="Unassembled WGS sequence"/>
</dbReference>
<feature type="compositionally biased region" description="Polar residues" evidence="1">
    <location>
        <begin position="306"/>
        <end position="322"/>
    </location>
</feature>
<feature type="region of interest" description="Disordered" evidence="1">
    <location>
        <begin position="1"/>
        <end position="214"/>
    </location>
</feature>
<dbReference type="EMBL" id="KN847539">
    <property type="protein sequence ID" value="KIW04928.1"/>
    <property type="molecule type" value="Genomic_DNA"/>
</dbReference>
<proteinExistence type="predicted"/>
<name>A0A0D2ADA5_9PEZI</name>
<dbReference type="GeneID" id="27312069"/>
<feature type="compositionally biased region" description="Low complexity" evidence="1">
    <location>
        <begin position="76"/>
        <end position="111"/>
    </location>
</feature>
<evidence type="ECO:0000313" key="3">
    <source>
        <dbReference type="Proteomes" id="UP000053259"/>
    </source>
</evidence>
<dbReference type="InParanoid" id="A0A0D2ADA5"/>
<dbReference type="AlphaFoldDB" id="A0A0D2ADA5"/>
<evidence type="ECO:0000256" key="1">
    <source>
        <dbReference type="SAM" id="MobiDB-lite"/>
    </source>
</evidence>
<keyword evidence="3" id="KW-1185">Reference proteome</keyword>
<accession>A0A0D2ADA5</accession>
<feature type="region of interest" description="Disordered" evidence="1">
    <location>
        <begin position="230"/>
        <end position="324"/>
    </location>
</feature>
<feature type="compositionally biased region" description="Low complexity" evidence="1">
    <location>
        <begin position="269"/>
        <end position="283"/>
    </location>
</feature>
<dbReference type="STRING" id="253628.A0A0D2ADA5"/>
<feature type="compositionally biased region" description="Basic and acidic residues" evidence="1">
    <location>
        <begin position="42"/>
        <end position="51"/>
    </location>
</feature>
<dbReference type="RefSeq" id="XP_016214797.1">
    <property type="nucleotide sequence ID" value="XM_016357393.1"/>
</dbReference>
<dbReference type="OrthoDB" id="3357271at2759"/>
<organism evidence="2 3">
    <name type="scientific">Verruconis gallopava</name>
    <dbReference type="NCBI Taxonomy" id="253628"/>
    <lineage>
        <taxon>Eukaryota</taxon>
        <taxon>Fungi</taxon>
        <taxon>Dikarya</taxon>
        <taxon>Ascomycota</taxon>
        <taxon>Pezizomycotina</taxon>
        <taxon>Dothideomycetes</taxon>
        <taxon>Pleosporomycetidae</taxon>
        <taxon>Venturiales</taxon>
        <taxon>Sympoventuriaceae</taxon>
        <taxon>Verruconis</taxon>
    </lineage>
</organism>
<dbReference type="VEuPathDB" id="FungiDB:PV09_04096"/>
<feature type="compositionally biased region" description="Pro residues" evidence="1">
    <location>
        <begin position="175"/>
        <end position="186"/>
    </location>
</feature>
<feature type="region of interest" description="Disordered" evidence="1">
    <location>
        <begin position="346"/>
        <end position="419"/>
    </location>
</feature>
<evidence type="ECO:0000313" key="2">
    <source>
        <dbReference type="EMBL" id="KIW04928.1"/>
    </source>
</evidence>
<feature type="compositionally biased region" description="Basic and acidic residues" evidence="1">
    <location>
        <begin position="112"/>
        <end position="137"/>
    </location>
</feature>
<gene>
    <name evidence="2" type="ORF">PV09_04096</name>
</gene>
<reference evidence="2 3" key="1">
    <citation type="submission" date="2015-01" db="EMBL/GenBank/DDBJ databases">
        <title>The Genome Sequence of Ochroconis gallopava CBS43764.</title>
        <authorList>
            <consortium name="The Broad Institute Genomics Platform"/>
            <person name="Cuomo C."/>
            <person name="de Hoog S."/>
            <person name="Gorbushina A."/>
            <person name="Stielow B."/>
            <person name="Teixiera M."/>
            <person name="Abouelleil A."/>
            <person name="Chapman S.B."/>
            <person name="Priest M."/>
            <person name="Young S.K."/>
            <person name="Wortman J."/>
            <person name="Nusbaum C."/>
            <person name="Birren B."/>
        </authorList>
    </citation>
    <scope>NUCLEOTIDE SEQUENCE [LARGE SCALE GENOMIC DNA]</scope>
    <source>
        <strain evidence="2 3">CBS 43764</strain>
    </source>
</reference>